<organism evidence="1">
    <name type="scientific">Anguilla anguilla</name>
    <name type="common">European freshwater eel</name>
    <name type="synonym">Muraena anguilla</name>
    <dbReference type="NCBI Taxonomy" id="7936"/>
    <lineage>
        <taxon>Eukaryota</taxon>
        <taxon>Metazoa</taxon>
        <taxon>Chordata</taxon>
        <taxon>Craniata</taxon>
        <taxon>Vertebrata</taxon>
        <taxon>Euteleostomi</taxon>
        <taxon>Actinopterygii</taxon>
        <taxon>Neopterygii</taxon>
        <taxon>Teleostei</taxon>
        <taxon>Anguilliformes</taxon>
        <taxon>Anguillidae</taxon>
        <taxon>Anguilla</taxon>
    </lineage>
</organism>
<accession>A0A0E9VMJ0</accession>
<reference evidence="1" key="2">
    <citation type="journal article" date="2015" name="Fish Shellfish Immunol.">
        <title>Early steps in the European eel (Anguilla anguilla)-Vibrio vulnificus interaction in the gills: Role of the RtxA13 toxin.</title>
        <authorList>
            <person name="Callol A."/>
            <person name="Pajuelo D."/>
            <person name="Ebbesson L."/>
            <person name="Teles M."/>
            <person name="MacKenzie S."/>
            <person name="Amaro C."/>
        </authorList>
    </citation>
    <scope>NUCLEOTIDE SEQUENCE</scope>
</reference>
<evidence type="ECO:0000313" key="1">
    <source>
        <dbReference type="EMBL" id="JAH78640.1"/>
    </source>
</evidence>
<dbReference type="EMBL" id="GBXM01029937">
    <property type="protein sequence ID" value="JAH78640.1"/>
    <property type="molecule type" value="Transcribed_RNA"/>
</dbReference>
<name>A0A0E9VMJ0_ANGAN</name>
<sequence length="65" mass="7489">MRTQHVLSTCRDGAAQSERRNIYLRIYLSRVWPVHAQWHSGEEIWGSVLKPETQQRAQGLPDSTG</sequence>
<protein>
    <submittedName>
        <fullName evidence="1">Uncharacterized protein</fullName>
    </submittedName>
</protein>
<proteinExistence type="predicted"/>
<dbReference type="AlphaFoldDB" id="A0A0E9VMJ0"/>
<reference evidence="1" key="1">
    <citation type="submission" date="2014-11" db="EMBL/GenBank/DDBJ databases">
        <authorList>
            <person name="Amaro Gonzalez C."/>
        </authorList>
    </citation>
    <scope>NUCLEOTIDE SEQUENCE</scope>
</reference>